<dbReference type="PANTHER" id="PTHR22916:SF3">
    <property type="entry name" value="UDP-GLCNAC:BETAGAL BETA-1,3-N-ACETYLGLUCOSAMINYLTRANSFERASE-LIKE PROTEIN 1"/>
    <property type="match status" value="1"/>
</dbReference>
<sequence length="312" mass="36986">MKKEKVSICVITYNSSKTILATLNSILYQDYGSENIELIISDDGSKDDTSNIIEEWSKYHSSIFYKFILIKNNINTGISFNVNQAWKSATCNWIKTIAGDDILDKKCITSNMTYINNNSEVKILFSKMQSFYENDNVKLYQDIYPKDFNILFFKKTVDKQFEYLLTKSFNMAPSSFIHKDILIDVNYADERFKLIEDLPLWLKITKKGYRFYFNPEITVYYRISDSLSNSVTRFININFHKEILFLHEKIIKPNMKGINKIYYFDKIIELKSDLIIAKMTKNKRNKMSYILNKSISLLRPRWYQSIFSRFLK</sequence>
<accession>A0A385JN82</accession>
<dbReference type="EMBL" id="KY710716">
    <property type="protein sequence ID" value="AXY99787.1"/>
    <property type="molecule type" value="Genomic_DNA"/>
</dbReference>
<reference evidence="2" key="1">
    <citation type="journal article" date="2017" name="PLoS ONE">
        <title>Genetic diversity of the O antigens of Proteus species and the development of a suspension array for molecular serotyping.</title>
        <authorList>
            <person name="Yu X."/>
            <person name="Torzewska A."/>
            <person name="Zhang X."/>
            <person name="Yin Z."/>
            <person name="Drzewiecka D."/>
            <person name="Cao H."/>
            <person name="Liu B."/>
            <person name="Knirel Y.A."/>
            <person name="Rozalski A."/>
            <person name="Wang L."/>
        </authorList>
    </citation>
    <scope>NUCLEOTIDE SEQUENCE</scope>
    <source>
        <strain evidence="2">CCUG 4680</strain>
    </source>
</reference>
<evidence type="ECO:0000313" key="2">
    <source>
        <dbReference type="EMBL" id="AXY99787.1"/>
    </source>
</evidence>
<dbReference type="InterPro" id="IPR001173">
    <property type="entry name" value="Glyco_trans_2-like"/>
</dbReference>
<name>A0A385JN82_PROVU</name>
<organism evidence="2">
    <name type="scientific">Proteus vulgaris</name>
    <dbReference type="NCBI Taxonomy" id="585"/>
    <lineage>
        <taxon>Bacteria</taxon>
        <taxon>Pseudomonadati</taxon>
        <taxon>Pseudomonadota</taxon>
        <taxon>Gammaproteobacteria</taxon>
        <taxon>Enterobacterales</taxon>
        <taxon>Morganellaceae</taxon>
        <taxon>Proteus</taxon>
    </lineage>
</organism>
<protein>
    <submittedName>
        <fullName evidence="2">Gt2</fullName>
    </submittedName>
</protein>
<dbReference type="SUPFAM" id="SSF53448">
    <property type="entry name" value="Nucleotide-diphospho-sugar transferases"/>
    <property type="match status" value="1"/>
</dbReference>
<dbReference type="PANTHER" id="PTHR22916">
    <property type="entry name" value="GLYCOSYLTRANSFERASE"/>
    <property type="match status" value="1"/>
</dbReference>
<dbReference type="InterPro" id="IPR029044">
    <property type="entry name" value="Nucleotide-diphossugar_trans"/>
</dbReference>
<dbReference type="Pfam" id="PF00535">
    <property type="entry name" value="Glycos_transf_2"/>
    <property type="match status" value="1"/>
</dbReference>
<dbReference type="AlphaFoldDB" id="A0A385JN82"/>
<evidence type="ECO:0000259" key="1">
    <source>
        <dbReference type="Pfam" id="PF00535"/>
    </source>
</evidence>
<feature type="domain" description="Glycosyltransferase 2-like" evidence="1">
    <location>
        <begin position="7"/>
        <end position="182"/>
    </location>
</feature>
<dbReference type="Gene3D" id="3.90.550.10">
    <property type="entry name" value="Spore Coat Polysaccharide Biosynthesis Protein SpsA, Chain A"/>
    <property type="match status" value="1"/>
</dbReference>
<dbReference type="GO" id="GO:0016758">
    <property type="term" value="F:hexosyltransferase activity"/>
    <property type="evidence" value="ECO:0007669"/>
    <property type="project" value="UniProtKB-ARBA"/>
</dbReference>
<proteinExistence type="predicted"/>